<accession>A0A7W6G5A1</accession>
<protein>
    <submittedName>
        <fullName evidence="1">Uncharacterized protein</fullName>
    </submittedName>
</protein>
<dbReference type="RefSeq" id="WP_183623249.1">
    <property type="nucleotide sequence ID" value="NZ_JACIDX010000003.1"/>
</dbReference>
<reference evidence="1 2" key="1">
    <citation type="submission" date="2020-08" db="EMBL/GenBank/DDBJ databases">
        <title>Genomic Encyclopedia of Type Strains, Phase IV (KMG-IV): sequencing the most valuable type-strain genomes for metagenomic binning, comparative biology and taxonomic classification.</title>
        <authorList>
            <person name="Goeker M."/>
        </authorList>
    </citation>
    <scope>NUCLEOTIDE SEQUENCE [LARGE SCALE GENOMIC DNA]</scope>
    <source>
        <strain evidence="1 2">DSM 27057</strain>
    </source>
</reference>
<dbReference type="AlphaFoldDB" id="A0A7W6G5A1"/>
<dbReference type="Proteomes" id="UP000548867">
    <property type="component" value="Unassembled WGS sequence"/>
</dbReference>
<gene>
    <name evidence="1" type="ORF">GGR38_000970</name>
</gene>
<comment type="caution">
    <text evidence="1">The sequence shown here is derived from an EMBL/GenBank/DDBJ whole genome shotgun (WGS) entry which is preliminary data.</text>
</comment>
<proteinExistence type="predicted"/>
<keyword evidence="2" id="KW-1185">Reference proteome</keyword>
<evidence type="ECO:0000313" key="2">
    <source>
        <dbReference type="Proteomes" id="UP000548867"/>
    </source>
</evidence>
<sequence length="128" mass="13642">MSGLGHHAFFPAAAGLRPSGKSADPALVLQFCCGGPVPIVKHAWKGFDGCSCCICAVRVQCGGEAQSITKVSVNSNAERAVLARRKTAGAEFLVKDHKKYQCKTIEYSKQEISLCPRSHTKILLQGPA</sequence>
<evidence type="ECO:0000313" key="1">
    <source>
        <dbReference type="EMBL" id="MBB3954043.1"/>
    </source>
</evidence>
<organism evidence="1 2">
    <name type="scientific">Novosphingobium sediminicola</name>
    <dbReference type="NCBI Taxonomy" id="563162"/>
    <lineage>
        <taxon>Bacteria</taxon>
        <taxon>Pseudomonadati</taxon>
        <taxon>Pseudomonadota</taxon>
        <taxon>Alphaproteobacteria</taxon>
        <taxon>Sphingomonadales</taxon>
        <taxon>Sphingomonadaceae</taxon>
        <taxon>Novosphingobium</taxon>
    </lineage>
</organism>
<dbReference type="EMBL" id="JACIDX010000003">
    <property type="protein sequence ID" value="MBB3954043.1"/>
    <property type="molecule type" value="Genomic_DNA"/>
</dbReference>
<name>A0A7W6G5A1_9SPHN</name>